<sequence length="208" mass="23820">MFVLTTGLAGFMFIMGTEDVEWLDTWRQVKFYDSENRYVSLDVMMSTLRQMNKERHPQAGSHAQAAVINEKERAEDYNHEEQDIVAPPNDLCRICKNKRKHKNRNCFKQHPELKRKTQGHKNRWNKQAHRGSAKAVAHHDGLSDSDDSDDLSGNISLGTVASAAAKLSNRQLYDTGASHHFVKSKSHFNVLKELPKPFEFDQAVGKYH</sequence>
<evidence type="ECO:0000256" key="2">
    <source>
        <dbReference type="SAM" id="SignalP"/>
    </source>
</evidence>
<proteinExistence type="predicted"/>
<dbReference type="EMBL" id="LR026991">
    <property type="protein sequence ID" value="VDB90569.1"/>
    <property type="molecule type" value="Genomic_DNA"/>
</dbReference>
<accession>A0A9X9MJS5</accession>
<evidence type="ECO:0000256" key="1">
    <source>
        <dbReference type="SAM" id="MobiDB-lite"/>
    </source>
</evidence>
<feature type="chain" id="PRO_5040800806" evidence="2">
    <location>
        <begin position="20"/>
        <end position="208"/>
    </location>
</feature>
<protein>
    <submittedName>
        <fullName evidence="3">BgtTE-56084</fullName>
    </submittedName>
</protein>
<evidence type="ECO:0000313" key="3">
    <source>
        <dbReference type="EMBL" id="VDB90569.1"/>
    </source>
</evidence>
<keyword evidence="4" id="KW-1185">Reference proteome</keyword>
<feature type="region of interest" description="Disordered" evidence="1">
    <location>
        <begin position="114"/>
        <end position="149"/>
    </location>
</feature>
<feature type="signal peptide" evidence="2">
    <location>
        <begin position="1"/>
        <end position="19"/>
    </location>
</feature>
<feature type="compositionally biased region" description="Basic residues" evidence="1">
    <location>
        <begin position="116"/>
        <end position="132"/>
    </location>
</feature>
<organism evidence="3 4">
    <name type="scientific">Blumeria graminis f. sp. tritici</name>
    <dbReference type="NCBI Taxonomy" id="62690"/>
    <lineage>
        <taxon>Eukaryota</taxon>
        <taxon>Fungi</taxon>
        <taxon>Dikarya</taxon>
        <taxon>Ascomycota</taxon>
        <taxon>Pezizomycotina</taxon>
        <taxon>Leotiomycetes</taxon>
        <taxon>Erysiphales</taxon>
        <taxon>Erysiphaceae</taxon>
        <taxon>Blumeria</taxon>
    </lineage>
</organism>
<evidence type="ECO:0000313" key="4">
    <source>
        <dbReference type="Proteomes" id="UP000324639"/>
    </source>
</evidence>
<keyword evidence="2" id="KW-0732">Signal</keyword>
<dbReference type="Proteomes" id="UP000324639">
    <property type="component" value="Chromosome Bgt_-08"/>
</dbReference>
<gene>
    <name evidence="3" type="ORF">BGT96224V316_LOCUS6283</name>
</gene>
<dbReference type="AlphaFoldDB" id="A0A9X9MJS5"/>
<reference evidence="3 4" key="1">
    <citation type="submission" date="2018-08" db="EMBL/GenBank/DDBJ databases">
        <authorList>
            <person name="Muller C M."/>
        </authorList>
    </citation>
    <scope>NUCLEOTIDE SEQUENCE [LARGE SCALE GENOMIC DNA]</scope>
</reference>
<name>A0A9X9MJS5_BLUGR</name>